<accession>A0A8J5H8W7</accession>
<dbReference type="GO" id="GO:0005096">
    <property type="term" value="F:GTPase activator activity"/>
    <property type="evidence" value="ECO:0007669"/>
    <property type="project" value="UniProtKB-KW"/>
</dbReference>
<keyword evidence="3" id="KW-0343">GTPase activation</keyword>
<evidence type="ECO:0000256" key="1">
    <source>
        <dbReference type="ARBA" id="ARBA00004123"/>
    </source>
</evidence>
<dbReference type="GO" id="GO:0005886">
    <property type="term" value="C:plasma membrane"/>
    <property type="evidence" value="ECO:0007669"/>
    <property type="project" value="UniProtKB-SubCell"/>
</dbReference>
<evidence type="ECO:0000259" key="12">
    <source>
        <dbReference type="PROSITE" id="PS50004"/>
    </source>
</evidence>
<dbReference type="Gene3D" id="2.60.40.150">
    <property type="entry name" value="C2 domain"/>
    <property type="match status" value="1"/>
</dbReference>
<dbReference type="InterPro" id="IPR044562">
    <property type="entry name" value="CAR1-11"/>
</dbReference>
<evidence type="ECO:0000256" key="8">
    <source>
        <dbReference type="ARBA" id="ARBA00023121"/>
    </source>
</evidence>
<dbReference type="GO" id="GO:0009738">
    <property type="term" value="P:abscisic acid-activated signaling pathway"/>
    <property type="evidence" value="ECO:0007669"/>
    <property type="project" value="UniProtKB-KW"/>
</dbReference>
<evidence type="ECO:0000256" key="5">
    <source>
        <dbReference type="ARBA" id="ARBA00022682"/>
    </source>
</evidence>
<keyword evidence="9" id="KW-0472">Membrane</keyword>
<keyword evidence="10" id="KW-0539">Nucleus</keyword>
<dbReference type="GO" id="GO:0005634">
    <property type="term" value="C:nucleus"/>
    <property type="evidence" value="ECO:0007669"/>
    <property type="project" value="UniProtKB-SubCell"/>
</dbReference>
<comment type="similarity">
    <text evidence="11">Belongs to the plant CAR protein family.</text>
</comment>
<sequence length="115" mass="13251">MRQSYLDQPRTGPEVNLTKQDVDDNDAYVIRMQTNSLNPEWNEDVSFCLFDASQSLKLEVLDEKTFTSDDKTGDAELDLQPFVEVAKTDWDGIRDDTIIRFRTISQPFVEAKTAR</sequence>
<dbReference type="EMBL" id="JACMSC010000004">
    <property type="protein sequence ID" value="KAG6523360.1"/>
    <property type="molecule type" value="Genomic_DNA"/>
</dbReference>
<protein>
    <recommendedName>
        <fullName evidence="12">C2 domain-containing protein</fullName>
    </recommendedName>
</protein>
<evidence type="ECO:0000313" key="14">
    <source>
        <dbReference type="Proteomes" id="UP000734854"/>
    </source>
</evidence>
<keyword evidence="4" id="KW-1003">Cell membrane</keyword>
<dbReference type="GO" id="GO:0008289">
    <property type="term" value="F:lipid binding"/>
    <property type="evidence" value="ECO:0007669"/>
    <property type="project" value="UniProtKB-KW"/>
</dbReference>
<comment type="caution">
    <text evidence="13">The sequence shown here is derived from an EMBL/GenBank/DDBJ whole genome shotgun (WGS) entry which is preliminary data.</text>
</comment>
<evidence type="ECO:0000256" key="11">
    <source>
        <dbReference type="ARBA" id="ARBA00024037"/>
    </source>
</evidence>
<evidence type="ECO:0000256" key="7">
    <source>
        <dbReference type="ARBA" id="ARBA00022837"/>
    </source>
</evidence>
<evidence type="ECO:0000256" key="6">
    <source>
        <dbReference type="ARBA" id="ARBA00022723"/>
    </source>
</evidence>
<dbReference type="Pfam" id="PF00168">
    <property type="entry name" value="C2"/>
    <property type="match status" value="1"/>
</dbReference>
<evidence type="ECO:0000256" key="3">
    <source>
        <dbReference type="ARBA" id="ARBA00022468"/>
    </source>
</evidence>
<name>A0A8J5H8W7_ZINOF</name>
<evidence type="ECO:0000313" key="13">
    <source>
        <dbReference type="EMBL" id="KAG6523360.1"/>
    </source>
</evidence>
<evidence type="ECO:0000256" key="10">
    <source>
        <dbReference type="ARBA" id="ARBA00023242"/>
    </source>
</evidence>
<evidence type="ECO:0000256" key="9">
    <source>
        <dbReference type="ARBA" id="ARBA00023136"/>
    </source>
</evidence>
<proteinExistence type="inferred from homology"/>
<dbReference type="PROSITE" id="PS50004">
    <property type="entry name" value="C2"/>
    <property type="match status" value="1"/>
</dbReference>
<keyword evidence="14" id="KW-1185">Reference proteome</keyword>
<keyword evidence="8" id="KW-0446">Lipid-binding</keyword>
<gene>
    <name evidence="13" type="ORF">ZIOFF_013216</name>
</gene>
<comment type="subcellular location">
    <subcellularLocation>
        <location evidence="2">Cell membrane</location>
    </subcellularLocation>
    <subcellularLocation>
        <location evidence="1">Nucleus</location>
    </subcellularLocation>
</comment>
<keyword evidence="5" id="KW-0938">Abscisic acid signaling pathway</keyword>
<keyword evidence="6" id="KW-0479">Metal-binding</keyword>
<reference evidence="13 14" key="1">
    <citation type="submission" date="2020-08" db="EMBL/GenBank/DDBJ databases">
        <title>Plant Genome Project.</title>
        <authorList>
            <person name="Zhang R.-G."/>
        </authorList>
    </citation>
    <scope>NUCLEOTIDE SEQUENCE [LARGE SCALE GENOMIC DNA]</scope>
    <source>
        <tissue evidence="13">Rhizome</tissue>
    </source>
</reference>
<dbReference type="GO" id="GO:0046872">
    <property type="term" value="F:metal ion binding"/>
    <property type="evidence" value="ECO:0007669"/>
    <property type="project" value="UniProtKB-KW"/>
</dbReference>
<feature type="domain" description="C2" evidence="12">
    <location>
        <begin position="1"/>
        <end position="92"/>
    </location>
</feature>
<dbReference type="Proteomes" id="UP000734854">
    <property type="component" value="Unassembled WGS sequence"/>
</dbReference>
<evidence type="ECO:0000256" key="2">
    <source>
        <dbReference type="ARBA" id="ARBA00004236"/>
    </source>
</evidence>
<dbReference type="SUPFAM" id="SSF49562">
    <property type="entry name" value="C2 domain (Calcium/lipid-binding domain, CaLB)"/>
    <property type="match status" value="1"/>
</dbReference>
<dbReference type="AlphaFoldDB" id="A0A8J5H8W7"/>
<organism evidence="13 14">
    <name type="scientific">Zingiber officinale</name>
    <name type="common">Ginger</name>
    <name type="synonym">Amomum zingiber</name>
    <dbReference type="NCBI Taxonomy" id="94328"/>
    <lineage>
        <taxon>Eukaryota</taxon>
        <taxon>Viridiplantae</taxon>
        <taxon>Streptophyta</taxon>
        <taxon>Embryophyta</taxon>
        <taxon>Tracheophyta</taxon>
        <taxon>Spermatophyta</taxon>
        <taxon>Magnoliopsida</taxon>
        <taxon>Liliopsida</taxon>
        <taxon>Zingiberales</taxon>
        <taxon>Zingiberaceae</taxon>
        <taxon>Zingiber</taxon>
    </lineage>
</organism>
<dbReference type="PANTHER" id="PTHR45933">
    <property type="entry name" value="PROTEIN C2-DOMAIN ABA-RELATED 4"/>
    <property type="match status" value="1"/>
</dbReference>
<dbReference type="InterPro" id="IPR000008">
    <property type="entry name" value="C2_dom"/>
</dbReference>
<evidence type="ECO:0000256" key="4">
    <source>
        <dbReference type="ARBA" id="ARBA00022475"/>
    </source>
</evidence>
<keyword evidence="7" id="KW-0106">Calcium</keyword>
<dbReference type="PANTHER" id="PTHR45933:SF20">
    <property type="entry name" value="OS07G0108400 PROTEIN"/>
    <property type="match status" value="1"/>
</dbReference>
<dbReference type="InterPro" id="IPR035892">
    <property type="entry name" value="C2_domain_sf"/>
</dbReference>